<evidence type="ECO:0000256" key="1">
    <source>
        <dbReference type="ARBA" id="ARBA00022679"/>
    </source>
</evidence>
<dbReference type="Ensembl" id="ENSECRT00000009210.1">
    <property type="protein sequence ID" value="ENSECRP00000009062.1"/>
    <property type="gene ID" value="ENSECRG00000006081.1"/>
</dbReference>
<name>A0A8C4RYC7_ERPCA</name>
<dbReference type="Proteomes" id="UP000694620">
    <property type="component" value="Chromosome 5"/>
</dbReference>
<dbReference type="PANTHER" id="PTHR13947">
    <property type="entry name" value="GNAT FAMILY N-ACETYLTRANSFERASE"/>
    <property type="match status" value="1"/>
</dbReference>
<dbReference type="PANTHER" id="PTHR13947:SF60">
    <property type="entry name" value="N-ACETYLTRANSFERASE DOMAIN-CONTAINING PROTEIN"/>
    <property type="match status" value="1"/>
</dbReference>
<feature type="domain" description="N-acetyltransferase" evidence="3">
    <location>
        <begin position="64"/>
        <end position="216"/>
    </location>
</feature>
<protein>
    <recommendedName>
        <fullName evidence="3">N-acetyltransferase domain-containing protein</fullName>
    </recommendedName>
</protein>
<dbReference type="SUPFAM" id="SSF55729">
    <property type="entry name" value="Acyl-CoA N-acyltransferases (Nat)"/>
    <property type="match status" value="1"/>
</dbReference>
<keyword evidence="5" id="KW-1185">Reference proteome</keyword>
<dbReference type="Gene3D" id="3.40.630.30">
    <property type="match status" value="1"/>
</dbReference>
<dbReference type="PROSITE" id="PS51186">
    <property type="entry name" value="GNAT"/>
    <property type="match status" value="1"/>
</dbReference>
<reference evidence="4" key="1">
    <citation type="submission" date="2021-06" db="EMBL/GenBank/DDBJ databases">
        <authorList>
            <consortium name="Wellcome Sanger Institute Data Sharing"/>
        </authorList>
    </citation>
    <scope>NUCLEOTIDE SEQUENCE [LARGE SCALE GENOMIC DNA]</scope>
</reference>
<evidence type="ECO:0000313" key="4">
    <source>
        <dbReference type="Ensembl" id="ENSECRP00000009062.1"/>
    </source>
</evidence>
<organism evidence="4 5">
    <name type="scientific">Erpetoichthys calabaricus</name>
    <name type="common">Rope fish</name>
    <name type="synonym">Calamoichthys calabaricus</name>
    <dbReference type="NCBI Taxonomy" id="27687"/>
    <lineage>
        <taxon>Eukaryota</taxon>
        <taxon>Metazoa</taxon>
        <taxon>Chordata</taxon>
        <taxon>Craniata</taxon>
        <taxon>Vertebrata</taxon>
        <taxon>Euteleostomi</taxon>
        <taxon>Actinopterygii</taxon>
        <taxon>Polypteriformes</taxon>
        <taxon>Polypteridae</taxon>
        <taxon>Erpetoichthys</taxon>
    </lineage>
</organism>
<keyword evidence="2" id="KW-0472">Membrane</keyword>
<dbReference type="InterPro" id="IPR050769">
    <property type="entry name" value="NAT_camello-type"/>
</dbReference>
<dbReference type="GO" id="GO:0008080">
    <property type="term" value="F:N-acetyltransferase activity"/>
    <property type="evidence" value="ECO:0007669"/>
    <property type="project" value="InterPro"/>
</dbReference>
<sequence>MANYHIRKYEDKDYDAVRDIFAIGMSEHIPACFTHCLKQPVMQLSLMCVFCALLLSSKSFLLPVMAVTFLLAAARQVVNINFRAYIERSLNEDLLDINKSYMQSKDSSFWIAECDGNVVATVSTFPSKEEPGTLELKRMSVIKNYRGRGIAKTLCRTVLQFARENGYPTVILKTSVVQYEAQKLYECFGFKKKQPKFKMCSHNDFLLCIEIFKSFPQKSNA</sequence>
<keyword evidence="2" id="KW-1133">Transmembrane helix</keyword>
<evidence type="ECO:0000313" key="5">
    <source>
        <dbReference type="Proteomes" id="UP000694620"/>
    </source>
</evidence>
<reference evidence="4" key="2">
    <citation type="submission" date="2025-08" db="UniProtKB">
        <authorList>
            <consortium name="Ensembl"/>
        </authorList>
    </citation>
    <scope>IDENTIFICATION</scope>
</reference>
<keyword evidence="2" id="KW-0812">Transmembrane</keyword>
<reference evidence="4" key="3">
    <citation type="submission" date="2025-09" db="UniProtKB">
        <authorList>
            <consortium name="Ensembl"/>
        </authorList>
    </citation>
    <scope>IDENTIFICATION</scope>
</reference>
<dbReference type="GeneTree" id="ENSGT00950000182932"/>
<accession>A0A8C4RYC7</accession>
<dbReference type="InterPro" id="IPR000182">
    <property type="entry name" value="GNAT_dom"/>
</dbReference>
<keyword evidence="1" id="KW-0808">Transferase</keyword>
<proteinExistence type="predicted"/>
<evidence type="ECO:0000259" key="3">
    <source>
        <dbReference type="PROSITE" id="PS51186"/>
    </source>
</evidence>
<evidence type="ECO:0000256" key="2">
    <source>
        <dbReference type="SAM" id="Phobius"/>
    </source>
</evidence>
<dbReference type="Pfam" id="PF00583">
    <property type="entry name" value="Acetyltransf_1"/>
    <property type="match status" value="1"/>
</dbReference>
<dbReference type="CDD" id="cd04301">
    <property type="entry name" value="NAT_SF"/>
    <property type="match status" value="1"/>
</dbReference>
<dbReference type="AlphaFoldDB" id="A0A8C4RYC7"/>
<feature type="transmembrane region" description="Helical" evidence="2">
    <location>
        <begin position="44"/>
        <end position="73"/>
    </location>
</feature>
<dbReference type="InterPro" id="IPR016181">
    <property type="entry name" value="Acyl_CoA_acyltransferase"/>
</dbReference>